<proteinExistence type="predicted"/>
<dbReference type="AlphaFoldDB" id="A0A7M1LFU5"/>
<dbReference type="RefSeq" id="WP_025803865.1">
    <property type="nucleotide sequence ID" value="NZ_CP053842.1"/>
</dbReference>
<dbReference type="Proteomes" id="UP000594749">
    <property type="component" value="Chromosome"/>
</dbReference>
<dbReference type="Gene3D" id="3.40.50.10400">
    <property type="entry name" value="Hypothetical protein PA1492"/>
    <property type="match status" value="1"/>
</dbReference>
<dbReference type="OrthoDB" id="5364920at2"/>
<dbReference type="EMBL" id="CP063078">
    <property type="protein sequence ID" value="QOQ87300.1"/>
    <property type="molecule type" value="Genomic_DNA"/>
</dbReference>
<name>A0A7M1LFU5_9BACT</name>
<sequence>MRIYIATPYEAILRNGYTTLRVKSEATLGISRARALFSSSCELFSPVLEWGSRHKDMPRVEVMKLCFKALDSCDLLFIPTLLHTTDSKGIYDEWVRAKANGKMILFESAKVASLFESKLVCDEL</sequence>
<organism evidence="1 2">
    <name type="scientific">Campylobacter corcagiensis</name>
    <dbReference type="NCBI Taxonomy" id="1448857"/>
    <lineage>
        <taxon>Bacteria</taxon>
        <taxon>Pseudomonadati</taxon>
        <taxon>Campylobacterota</taxon>
        <taxon>Epsilonproteobacteria</taxon>
        <taxon>Campylobacterales</taxon>
        <taxon>Campylobacteraceae</taxon>
        <taxon>Campylobacter</taxon>
    </lineage>
</organism>
<evidence type="ECO:0000313" key="2">
    <source>
        <dbReference type="Proteomes" id="UP000594749"/>
    </source>
</evidence>
<evidence type="ECO:0008006" key="3">
    <source>
        <dbReference type="Google" id="ProtNLM"/>
    </source>
</evidence>
<reference evidence="1 2" key="1">
    <citation type="submission" date="2020-10" db="EMBL/GenBank/DDBJ databases">
        <title>Campylobacter and Helicobacter PacBio genomes.</title>
        <authorList>
            <person name="Lane C."/>
        </authorList>
    </citation>
    <scope>NUCLEOTIDE SEQUENCE [LARGE SCALE GENOMIC DNA]</scope>
    <source>
        <strain evidence="1 2">2016D-0077</strain>
    </source>
</reference>
<accession>A0A7M1LFU5</accession>
<gene>
    <name evidence="1" type="ORF">IMC76_00275</name>
</gene>
<keyword evidence="2" id="KW-1185">Reference proteome</keyword>
<protein>
    <recommendedName>
        <fullName evidence="3">DUF4406 domain-containing protein</fullName>
    </recommendedName>
</protein>
<evidence type="ECO:0000313" key="1">
    <source>
        <dbReference type="EMBL" id="QOQ87300.1"/>
    </source>
</evidence>